<organism evidence="3 4">
    <name type="scientific">Swaminathania salitolerans</name>
    <dbReference type="NCBI Taxonomy" id="182838"/>
    <lineage>
        <taxon>Bacteria</taxon>
        <taxon>Pseudomonadati</taxon>
        <taxon>Pseudomonadota</taxon>
        <taxon>Alphaproteobacteria</taxon>
        <taxon>Acetobacterales</taxon>
        <taxon>Acetobacteraceae</taxon>
        <taxon>Swaminathania</taxon>
    </lineage>
</organism>
<dbReference type="InterPro" id="IPR012683">
    <property type="entry name" value="CHP02302_TM"/>
</dbReference>
<dbReference type="EMBL" id="BJVC01000001">
    <property type="protein sequence ID" value="GEL01580.1"/>
    <property type="molecule type" value="Genomic_DNA"/>
</dbReference>
<evidence type="ECO:0000256" key="1">
    <source>
        <dbReference type="SAM" id="MobiDB-lite"/>
    </source>
</evidence>
<dbReference type="AlphaFoldDB" id="A0A511BML5"/>
<feature type="compositionally biased region" description="Basic and acidic residues" evidence="1">
    <location>
        <begin position="777"/>
        <end position="796"/>
    </location>
</feature>
<feature type="compositionally biased region" description="Basic and acidic residues" evidence="1">
    <location>
        <begin position="835"/>
        <end position="845"/>
    </location>
</feature>
<proteinExistence type="predicted"/>
<keyword evidence="2" id="KW-0812">Transmembrane</keyword>
<reference evidence="3 4" key="1">
    <citation type="submission" date="2019-07" db="EMBL/GenBank/DDBJ databases">
        <title>Whole genome shotgun sequence of Swaminathania salitolerans NBRC 104436.</title>
        <authorList>
            <person name="Hosoyama A."/>
            <person name="Uohara A."/>
            <person name="Ohji S."/>
            <person name="Ichikawa N."/>
        </authorList>
    </citation>
    <scope>NUCLEOTIDE SEQUENCE [LARGE SCALE GENOMIC DNA]</scope>
    <source>
        <strain evidence="3 4">NBRC 104436</strain>
    </source>
</reference>
<feature type="transmembrane region" description="Helical" evidence="2">
    <location>
        <begin position="68"/>
        <end position="86"/>
    </location>
</feature>
<gene>
    <name evidence="3" type="ORF">SSA02_07430</name>
</gene>
<feature type="compositionally biased region" description="Basic and acidic residues" evidence="1">
    <location>
        <begin position="654"/>
        <end position="663"/>
    </location>
</feature>
<feature type="region of interest" description="Disordered" evidence="1">
    <location>
        <begin position="649"/>
        <end position="719"/>
    </location>
</feature>
<sequence>MSMATPAPDPNAGTLLADRIRRARERARRVLRAEAAWPVLQWPLALLGGYALTGLFRIPQSLPDTLHAFLLAGTGGGAIALMARGLSRLPPIPLSRIDRRIETRSGLRHQPLATLEDHPSDGRENGLWQIHLDRIRAGIGPLRSGWPRPVWSRARLCGWAAFSACFALGLVLAGPAAPSRLEAAFLPGVDDIDVPMPHIEAWIDMPDYAPGAPVFLADRGTPSPLPQGAKLSVHVTGARSAPHFLGNDTGTIAARQLDPGSWTFTAPLEQSGLLSVRSRGRTIGEWRFEIVPDRPPEVAWTAPPHREENGDDTVLPWKTAQAHGVSRLEAIVTPVSKPDRPALVLDIPLKGAPLKAEGSFSADLTESLWAGETVSIRLRATSHSGKTASSDAKTLRLPERVFHDPVARALIGVRRRFGLGLETPARTADEMRTLAQAVSERDKGVMLALFYMAAQLDDPLADHDPGAVLGLSWATALFLDEAQDSGRETAQANLEIRAAQKAVQAQIDHMRSLGAKGHGEAEQEELAHRMKTLHDALNRRMQALMLRSMQLGTIIPDTGGATGDGSDPVSRLMRRLQSDAANGRGSDALKRLDELGKMARRMRMATPQDLARIAQQMQARARAQAQRATLHDLVHRETVLLDHVQSRLGARSRAAQENERNETGQDVASMSTAELLRRLGMTPPPDMAKEETPPAPAPLAPESPEDVGPNHAQRRDDHASQRALQMVARFLNEDIKSLTGKSMAGLGKADTDMRAARHALAQADDPPAEAAIRRVLKDLAETGKEMSEAQKGEKHGGGPIAMLPVMGSPGHAHGGKGKGQSSEGENEDDESEGSGAHHEDRDPLGRKLGKGHSGADTDGTVPDADSREKARAIERELRRRDADRTRPQTELDYLDRLLKSY</sequence>
<keyword evidence="4" id="KW-1185">Reference proteome</keyword>
<protein>
    <submittedName>
        <fullName evidence="3">TIGR02302 family protein</fullName>
    </submittedName>
</protein>
<dbReference type="Proteomes" id="UP000321405">
    <property type="component" value="Unassembled WGS sequence"/>
</dbReference>
<evidence type="ECO:0000313" key="4">
    <source>
        <dbReference type="Proteomes" id="UP000321405"/>
    </source>
</evidence>
<feature type="region of interest" description="Disordered" evidence="1">
    <location>
        <begin position="777"/>
        <end position="901"/>
    </location>
</feature>
<feature type="transmembrane region" description="Helical" evidence="2">
    <location>
        <begin position="156"/>
        <end position="177"/>
    </location>
</feature>
<evidence type="ECO:0000256" key="2">
    <source>
        <dbReference type="SAM" id="Phobius"/>
    </source>
</evidence>
<accession>A0A511BML5</accession>
<feature type="transmembrane region" description="Helical" evidence="2">
    <location>
        <begin position="35"/>
        <end position="56"/>
    </location>
</feature>
<feature type="compositionally biased region" description="Basic and acidic residues" evidence="1">
    <location>
        <begin position="864"/>
        <end position="901"/>
    </location>
</feature>
<keyword evidence="2" id="KW-0472">Membrane</keyword>
<keyword evidence="2" id="KW-1133">Transmembrane helix</keyword>
<dbReference type="Pfam" id="PF13779">
    <property type="entry name" value="DUF4175"/>
    <property type="match status" value="1"/>
</dbReference>
<name>A0A511BML5_9PROT</name>
<comment type="caution">
    <text evidence="3">The sequence shown here is derived from an EMBL/GenBank/DDBJ whole genome shotgun (WGS) entry which is preliminary data.</text>
</comment>
<evidence type="ECO:0000313" key="3">
    <source>
        <dbReference type="EMBL" id="GEL01580.1"/>
    </source>
</evidence>